<feature type="compositionally biased region" description="Low complexity" evidence="1">
    <location>
        <begin position="413"/>
        <end position="425"/>
    </location>
</feature>
<evidence type="ECO:0000313" key="3">
    <source>
        <dbReference type="EMBL" id="QIK75942.1"/>
    </source>
</evidence>
<evidence type="ECO:0000259" key="2">
    <source>
        <dbReference type="Pfam" id="PF02720"/>
    </source>
</evidence>
<dbReference type="RefSeq" id="WP_166318684.1">
    <property type="nucleotide sequence ID" value="NZ_CP049866.1"/>
</dbReference>
<feature type="compositionally biased region" description="Basic residues" evidence="1">
    <location>
        <begin position="467"/>
        <end position="477"/>
    </location>
</feature>
<organism evidence="3 4">
    <name type="scientific">Nocardioides piscis</name>
    <dbReference type="NCBI Taxonomy" id="2714938"/>
    <lineage>
        <taxon>Bacteria</taxon>
        <taxon>Bacillati</taxon>
        <taxon>Actinomycetota</taxon>
        <taxon>Actinomycetes</taxon>
        <taxon>Propionibacteriales</taxon>
        <taxon>Nocardioidaceae</taxon>
        <taxon>Nocardioides</taxon>
    </lineage>
</organism>
<feature type="region of interest" description="Disordered" evidence="1">
    <location>
        <begin position="381"/>
        <end position="477"/>
    </location>
</feature>
<dbReference type="AlphaFoldDB" id="A0A6G7YGK8"/>
<dbReference type="InterPro" id="IPR003870">
    <property type="entry name" value="DUF222"/>
</dbReference>
<dbReference type="Proteomes" id="UP000502035">
    <property type="component" value="Chromosome"/>
</dbReference>
<proteinExistence type="predicted"/>
<reference evidence="3 4" key="1">
    <citation type="submission" date="2020-03" db="EMBL/GenBank/DDBJ databases">
        <title>Nocardioides sp. nov., isolated from fish.</title>
        <authorList>
            <person name="Hyun D.-W."/>
            <person name="Bae J.-W."/>
        </authorList>
    </citation>
    <scope>NUCLEOTIDE SEQUENCE [LARGE SCALE GENOMIC DNA]</scope>
    <source>
        <strain evidence="3 4">HDW12A</strain>
    </source>
</reference>
<sequence>MNEAAEWRAPGVPASPSPVLAEAISRVTHALDELVAVSPTSLSDEDVARLVDFATVCVGRANGLMTAVVGEADHRRLGDAIGARHTAQWWARRSRLTRPEAHRLTRLGRVLSSELYAPVQAALAGGEVHLDQAGVIVAAVDAIPTNPADLPAHAEPPAVLKARAIEHLLIAAKDHDAVALKILGRRILDIVAPAVGEAAEAKALAEEEAAAARKVTLTLRDHHDGTTTGRFTIPTAAAEAMRKQLLAITNPRHQAATDPDSAPVATPAPEDPRPLHARLGWALVEWIEGYPCDLLPAAGGTTATVVVTMGLDTLLGGLAAAALDTGTRISPGHARRLACEAGIIPAVLGGPCEVLDLGRTRRFHTKAQRLAMALRDNGCTAEGCDLPPPPATPTTTTPGQKADPPTPPPAGCSATATTDSSTTPTTTPPTSPAERLPSTGGPRPNAKGCQSSEAQMLGESAPAKVSRQVRHVVGHNN</sequence>
<accession>A0A6G7YGK8</accession>
<gene>
    <name evidence="3" type="ORF">G7071_11305</name>
</gene>
<dbReference type="KEGG" id="npi:G7071_11305"/>
<protein>
    <submittedName>
        <fullName evidence="3">DUF222 domain-containing protein</fullName>
    </submittedName>
</protein>
<evidence type="ECO:0000313" key="4">
    <source>
        <dbReference type="Proteomes" id="UP000502035"/>
    </source>
</evidence>
<dbReference type="EMBL" id="CP049866">
    <property type="protein sequence ID" value="QIK75942.1"/>
    <property type="molecule type" value="Genomic_DNA"/>
</dbReference>
<evidence type="ECO:0000256" key="1">
    <source>
        <dbReference type="SAM" id="MobiDB-lite"/>
    </source>
</evidence>
<dbReference type="Pfam" id="PF02720">
    <property type="entry name" value="DUF222"/>
    <property type="match status" value="1"/>
</dbReference>
<name>A0A6G7YGK8_9ACTN</name>
<feature type="domain" description="DUF222" evidence="2">
    <location>
        <begin position="60"/>
        <end position="376"/>
    </location>
</feature>
<keyword evidence="4" id="KW-1185">Reference proteome</keyword>